<proteinExistence type="predicted"/>
<feature type="region of interest" description="Disordered" evidence="1">
    <location>
        <begin position="296"/>
        <end position="342"/>
    </location>
</feature>
<evidence type="ECO:0000256" key="1">
    <source>
        <dbReference type="SAM" id="MobiDB-lite"/>
    </source>
</evidence>
<gene>
    <name evidence="2" type="ORF">PR048_027571</name>
</gene>
<comment type="caution">
    <text evidence="2">The sequence shown here is derived from an EMBL/GenBank/DDBJ whole genome shotgun (WGS) entry which is preliminary data.</text>
</comment>
<evidence type="ECO:0000313" key="3">
    <source>
        <dbReference type="Proteomes" id="UP001159363"/>
    </source>
</evidence>
<feature type="compositionally biased region" description="Basic and acidic residues" evidence="1">
    <location>
        <begin position="321"/>
        <end position="341"/>
    </location>
</feature>
<evidence type="ECO:0000313" key="2">
    <source>
        <dbReference type="EMBL" id="KAJ8871264.1"/>
    </source>
</evidence>
<name>A0ABQ9GGW4_9NEOP</name>
<sequence length="562" mass="61723">MVFHLVTVLEACPYFCVTTKHAEYSRVHRCHSTCQRVQEIRARLRGGPEVNDPTPVAFYGFERAEPTARSAPPTLVYLLSLSISLSLVQVTTATSSPLGLTEGYPTDVLSEPAREADPLSPAYTVCDPSRGHKFLFQVNITQGVPSVHRQHWVREARSAARTPETSKAVSLAYCRRAAPGRVGMSATYRVNRRELNKDPCGIPAVMEKEEEKVSETQTNKAPYEGGHPDPAVVQTISCQDGGSTEIHVDHFPKHRVRWRTGSTQDVDPAWCSHGVSEEISAALNNEALRADEGEASYGAAPECKGGGMGEPRESPSTSGIARHDSLMLKSEGDPTRNRARGETAACDGDPVACFVGGCASGLRQAPWTTWLAFFDFLSFPPPSPTLPPPGPNLICTAQRYDGNIARFARRSDEALGVRVTVARIAPSLLDLASRPDESPAGKTSCLLSALSVEAMKQTLKCPKSANSTVDLLKRLHPNQKIFTEYFSSLHSTIEQRFPLMNNELRWPGGLPRRRSEAQWPIKLASPKTFPTRQIKPLIQGVVYMTFRTSKVDFSKIFLYGHL</sequence>
<protein>
    <submittedName>
        <fullName evidence="2">Uncharacterized protein</fullName>
    </submittedName>
</protein>
<reference evidence="2 3" key="1">
    <citation type="submission" date="2023-02" db="EMBL/GenBank/DDBJ databases">
        <title>LHISI_Scaffold_Assembly.</title>
        <authorList>
            <person name="Stuart O.P."/>
            <person name="Cleave R."/>
            <person name="Magrath M.J.L."/>
            <person name="Mikheyev A.S."/>
        </authorList>
    </citation>
    <scope>NUCLEOTIDE SEQUENCE [LARGE SCALE GENOMIC DNA]</scope>
    <source>
        <strain evidence="2">Daus_M_001</strain>
        <tissue evidence="2">Leg muscle</tissue>
    </source>
</reference>
<dbReference type="Proteomes" id="UP001159363">
    <property type="component" value="Chromosome 11"/>
</dbReference>
<accession>A0ABQ9GGW4</accession>
<organism evidence="2 3">
    <name type="scientific">Dryococelus australis</name>
    <dbReference type="NCBI Taxonomy" id="614101"/>
    <lineage>
        <taxon>Eukaryota</taxon>
        <taxon>Metazoa</taxon>
        <taxon>Ecdysozoa</taxon>
        <taxon>Arthropoda</taxon>
        <taxon>Hexapoda</taxon>
        <taxon>Insecta</taxon>
        <taxon>Pterygota</taxon>
        <taxon>Neoptera</taxon>
        <taxon>Polyneoptera</taxon>
        <taxon>Phasmatodea</taxon>
        <taxon>Verophasmatodea</taxon>
        <taxon>Anareolatae</taxon>
        <taxon>Phasmatidae</taxon>
        <taxon>Eurycanthinae</taxon>
        <taxon>Dryococelus</taxon>
    </lineage>
</organism>
<keyword evidence="3" id="KW-1185">Reference proteome</keyword>
<dbReference type="EMBL" id="JARBHB010000012">
    <property type="protein sequence ID" value="KAJ8871264.1"/>
    <property type="molecule type" value="Genomic_DNA"/>
</dbReference>